<evidence type="ECO:0000256" key="2">
    <source>
        <dbReference type="ARBA" id="ARBA00012708"/>
    </source>
</evidence>
<dbReference type="Proteomes" id="UP001318860">
    <property type="component" value="Unassembled WGS sequence"/>
</dbReference>
<dbReference type="EMBL" id="JABTTQ020003094">
    <property type="protein sequence ID" value="KAK6120141.1"/>
    <property type="molecule type" value="Genomic_DNA"/>
</dbReference>
<keyword evidence="6" id="KW-1185">Reference proteome</keyword>
<dbReference type="Pfam" id="PF05691">
    <property type="entry name" value="Raffinose_syn"/>
    <property type="match status" value="1"/>
</dbReference>
<gene>
    <name evidence="5" type="ORF">DH2020_046047</name>
</gene>
<dbReference type="Gene3D" id="3.20.20.70">
    <property type="entry name" value="Aldolase class I"/>
    <property type="match status" value="1"/>
</dbReference>
<name>A0ABR0UCE1_REHGL</name>
<dbReference type="InterPro" id="IPR017853">
    <property type="entry name" value="GH"/>
</dbReference>
<dbReference type="PANTHER" id="PTHR31268:SF8">
    <property type="entry name" value="GALACTINOL--SUCROSE GALACTOSYLTRANSFERASE 4-RELATED"/>
    <property type="match status" value="1"/>
</dbReference>
<dbReference type="SUPFAM" id="SSF51445">
    <property type="entry name" value="(Trans)glycosidases"/>
    <property type="match status" value="1"/>
</dbReference>
<evidence type="ECO:0000256" key="1">
    <source>
        <dbReference type="ARBA" id="ARBA00007240"/>
    </source>
</evidence>
<evidence type="ECO:0000256" key="3">
    <source>
        <dbReference type="ARBA" id="ARBA00023277"/>
    </source>
</evidence>
<keyword evidence="3" id="KW-0119">Carbohydrate metabolism</keyword>
<protein>
    <recommendedName>
        <fullName evidence="2">galactinol--sucrose galactosyltransferase</fullName>
        <ecNumber evidence="2">2.4.1.82</ecNumber>
    </recommendedName>
</protein>
<organism evidence="5 6">
    <name type="scientific">Rehmannia glutinosa</name>
    <name type="common">Chinese foxglove</name>
    <dbReference type="NCBI Taxonomy" id="99300"/>
    <lineage>
        <taxon>Eukaryota</taxon>
        <taxon>Viridiplantae</taxon>
        <taxon>Streptophyta</taxon>
        <taxon>Embryophyta</taxon>
        <taxon>Tracheophyta</taxon>
        <taxon>Spermatophyta</taxon>
        <taxon>Magnoliopsida</taxon>
        <taxon>eudicotyledons</taxon>
        <taxon>Gunneridae</taxon>
        <taxon>Pentapetalae</taxon>
        <taxon>asterids</taxon>
        <taxon>lamiids</taxon>
        <taxon>Lamiales</taxon>
        <taxon>Orobanchaceae</taxon>
        <taxon>Rehmannieae</taxon>
        <taxon>Rehmannia</taxon>
    </lineage>
</organism>
<sequence length="823" mass="90650">MAPPNDSIDTTISTLISSKKDNFFELRNGKLSVKNTPLLTEIPNNVTFKTFSSVCQSSAAPLPLFQRAQSLSFKGGFLGFTQPKPSDRLINSLGKFDGRDFVSIFRFKTWWSTQWTGKSGSDVQMETQWVMLDVPEIKSYVVVIPIIESSFRSAIHPGTDGHMLICAESGSSHVKASSFESIAYVHVSDNPYTLMREAYTAVRVHLNTFRLIEEKSPPPLVNKFGWCTWDAFYLTVEPAGIWHGVKEFADGGLSPRFLIIDDGWQSINNDGDDPNEDAKNLVLGGTQMTARLHRNPRQGAQRSSDLSKYEAEIAKVKKKELDEMFGGGGDEKGSGSGSSKGCSDCSCKSSENFGMKAFTKDLRTNFKGLDDIYVWHALAGAWGGVRPGATHLKSKIVPCKLSPGLDGTMTDLAVVKIIEGSIGLVDPDQADDFYDSMHSYLSKVGISGVKVDVIHTLEYVSEDYGGRVELAKAYYKGLSKSLAKNFNGTGLISSMQQCNDFFLLGTEQISMGRVGDDFWFQDPNGDPMGVYWLQGVHMIHCAYNSMWMGQFIQPDWDMFQSDHLCAKFHAGSRAICGGPVYVSDSLGGHNFDLLKKLVFPDGTIPKCIHFALPTRDCLFKNPLFDSTTILKIWNFNKYGGVIGAFNCQGAGWDPKEQRIKGYSQCYKPLSGSVHATDIEWDQKTEAKTMGEAKEYAVYLSETEKLFTATRGSAPISITIQPSTFEIFSFVPIKKLGQGVKFAPIGLTNLFNSGGTIQGLLYDESIVKIEVKGEGDFLAYSSVSPKKAYLNGADVAFDWSGNGKLGLNVPWSVLASCYWNALLN</sequence>
<comment type="catalytic activity">
    <reaction evidence="4">
        <text>alpha-D-galactosyl-(1-&gt;3)-1D-myo-inositol + sucrose = raffinose + myo-inositol</text>
        <dbReference type="Rhea" id="RHEA:20161"/>
        <dbReference type="ChEBI" id="CHEBI:16634"/>
        <dbReference type="ChEBI" id="CHEBI:17268"/>
        <dbReference type="ChEBI" id="CHEBI:17505"/>
        <dbReference type="ChEBI" id="CHEBI:17992"/>
        <dbReference type="EC" id="2.4.1.82"/>
    </reaction>
</comment>
<dbReference type="InterPro" id="IPR008811">
    <property type="entry name" value="Glycosyl_hydrolases_36"/>
</dbReference>
<dbReference type="PANTHER" id="PTHR31268">
    <property type="match status" value="1"/>
</dbReference>
<accession>A0ABR0UCE1</accession>
<evidence type="ECO:0000256" key="4">
    <source>
        <dbReference type="ARBA" id="ARBA00049426"/>
    </source>
</evidence>
<dbReference type="EC" id="2.4.1.82" evidence="2"/>
<evidence type="ECO:0000313" key="5">
    <source>
        <dbReference type="EMBL" id="KAK6120141.1"/>
    </source>
</evidence>
<dbReference type="InterPro" id="IPR013785">
    <property type="entry name" value="Aldolase_TIM"/>
</dbReference>
<proteinExistence type="inferred from homology"/>
<reference evidence="5 6" key="1">
    <citation type="journal article" date="2021" name="Comput. Struct. Biotechnol. J.">
        <title>De novo genome assembly of the potent medicinal plant Rehmannia glutinosa using nanopore technology.</title>
        <authorList>
            <person name="Ma L."/>
            <person name="Dong C."/>
            <person name="Song C."/>
            <person name="Wang X."/>
            <person name="Zheng X."/>
            <person name="Niu Y."/>
            <person name="Chen S."/>
            <person name="Feng W."/>
        </authorList>
    </citation>
    <scope>NUCLEOTIDE SEQUENCE [LARGE SCALE GENOMIC DNA]</scope>
    <source>
        <strain evidence="5">DH-2019</strain>
    </source>
</reference>
<comment type="similarity">
    <text evidence="1">Belongs to the glycosyl hydrolases 36 family.</text>
</comment>
<evidence type="ECO:0000313" key="6">
    <source>
        <dbReference type="Proteomes" id="UP001318860"/>
    </source>
</evidence>
<comment type="caution">
    <text evidence="5">The sequence shown here is derived from an EMBL/GenBank/DDBJ whole genome shotgun (WGS) entry which is preliminary data.</text>
</comment>